<comment type="subcellular location">
    <subcellularLocation>
        <location evidence="1">Membrane</location>
        <topology evidence="1">Multi-pass membrane protein</topology>
    </subcellularLocation>
</comment>
<keyword evidence="3" id="KW-0813">Transport</keyword>
<feature type="transmembrane region" description="Helical" evidence="9">
    <location>
        <begin position="368"/>
        <end position="391"/>
    </location>
</feature>
<keyword evidence="5 9" id="KW-0812">Transmembrane</keyword>
<keyword evidence="12" id="KW-1185">Reference proteome</keyword>
<accession>A0ABT6PXE5</accession>
<evidence type="ECO:0000256" key="3">
    <source>
        <dbReference type="ARBA" id="ARBA00022448"/>
    </source>
</evidence>
<keyword evidence="8 9" id="KW-0472">Membrane</keyword>
<sequence>MGAEHGLVADLLSVWWIALAAALGPVFALVTRRVVPDVVWLLVFGALIGPHALGLASETDAVGFLRELGLGLLFLLAGFEVRVADMHGAQGRHAALTWLVCAVLGVAAGLLLTGGQVQVAVVIAIASTSTALGTLLPILKDSGGMGTPLGRAIMTHGAYGELLPIVAMSVLLSTRGTWQAAVVLLAFAAAAVIVVALPARILRRLPLLGRAVMGASNTTMQTTLRITVLVLVTLMLLTAVLELDVALGAFSAGLLSNAVLQAVAQRHAEEISHKIEIVGFSLLIPVFFVTSGMAIDIAAVASQWPLLLGFIAVILLVRGLPVFLREAWTTTRSGITGTRDQMALGLYAATGLPIIVAVTQIAASSRLITGTTASVMVCAGAVTVLLFPLIATHISRSSPTPTDQVNP</sequence>
<dbReference type="EMBL" id="JASAOF010000027">
    <property type="protein sequence ID" value="MDI2032303.1"/>
    <property type="molecule type" value="Genomic_DNA"/>
</dbReference>
<name>A0ABT6PXE5_9PSEU</name>
<dbReference type="RefSeq" id="WP_281458559.1">
    <property type="nucleotide sequence ID" value="NZ_JASAOF010000027.1"/>
</dbReference>
<feature type="transmembrane region" description="Helical" evidence="9">
    <location>
        <begin position="223"/>
        <end position="241"/>
    </location>
</feature>
<reference evidence="11 12" key="1">
    <citation type="submission" date="2023-04" db="EMBL/GenBank/DDBJ databases">
        <title>Draft genome sequence of Saccharopolyspora sp. TS4A08 isolated from sweet potato rhizospheric soil.</title>
        <authorList>
            <person name="Suksaard P."/>
            <person name="Duangmal K."/>
        </authorList>
    </citation>
    <scope>NUCLEOTIDE SEQUENCE [LARGE SCALE GENOMIC DNA]</scope>
    <source>
        <strain evidence="11 12">TS4A08</strain>
    </source>
</reference>
<feature type="domain" description="Cation/H+ exchanger transmembrane" evidence="10">
    <location>
        <begin position="19"/>
        <end position="391"/>
    </location>
</feature>
<feature type="transmembrane region" description="Helical" evidence="9">
    <location>
        <begin position="178"/>
        <end position="202"/>
    </location>
</feature>
<evidence type="ECO:0000256" key="8">
    <source>
        <dbReference type="ARBA" id="ARBA00023136"/>
    </source>
</evidence>
<evidence type="ECO:0000256" key="9">
    <source>
        <dbReference type="SAM" id="Phobius"/>
    </source>
</evidence>
<feature type="transmembrane region" description="Helical" evidence="9">
    <location>
        <begin position="38"/>
        <end position="57"/>
    </location>
</feature>
<keyword evidence="6 9" id="KW-1133">Transmembrane helix</keyword>
<dbReference type="Pfam" id="PF00999">
    <property type="entry name" value="Na_H_Exchanger"/>
    <property type="match status" value="1"/>
</dbReference>
<evidence type="ECO:0000259" key="10">
    <source>
        <dbReference type="Pfam" id="PF00999"/>
    </source>
</evidence>
<evidence type="ECO:0000256" key="7">
    <source>
        <dbReference type="ARBA" id="ARBA00023065"/>
    </source>
</evidence>
<evidence type="ECO:0000256" key="2">
    <source>
        <dbReference type="ARBA" id="ARBA00005551"/>
    </source>
</evidence>
<keyword evidence="4" id="KW-0050">Antiport</keyword>
<feature type="transmembrane region" description="Helical" evidence="9">
    <location>
        <begin position="344"/>
        <end position="362"/>
    </location>
</feature>
<dbReference type="PANTHER" id="PTHR43562">
    <property type="entry name" value="NAPA-TYPE SODIUM/HYDROGEN ANTIPORTER"/>
    <property type="match status" value="1"/>
</dbReference>
<feature type="transmembrane region" description="Helical" evidence="9">
    <location>
        <begin position="63"/>
        <end position="83"/>
    </location>
</feature>
<feature type="transmembrane region" description="Helical" evidence="9">
    <location>
        <begin position="95"/>
        <end position="113"/>
    </location>
</feature>
<dbReference type="PANTHER" id="PTHR43562:SF1">
    <property type="entry name" value="NA(+)_H(+) ANTIPORTER YJBQ-RELATED"/>
    <property type="match status" value="1"/>
</dbReference>
<feature type="transmembrane region" description="Helical" evidence="9">
    <location>
        <begin position="119"/>
        <end position="139"/>
    </location>
</feature>
<feature type="transmembrane region" description="Helical" evidence="9">
    <location>
        <begin position="277"/>
        <end position="300"/>
    </location>
</feature>
<organism evidence="11 12">
    <name type="scientific">Saccharopolyspora ipomoeae</name>
    <dbReference type="NCBI Taxonomy" id="3042027"/>
    <lineage>
        <taxon>Bacteria</taxon>
        <taxon>Bacillati</taxon>
        <taxon>Actinomycetota</taxon>
        <taxon>Actinomycetes</taxon>
        <taxon>Pseudonocardiales</taxon>
        <taxon>Pseudonocardiaceae</taxon>
        <taxon>Saccharopolyspora</taxon>
    </lineage>
</organism>
<dbReference type="Gene3D" id="1.20.1530.20">
    <property type="match status" value="1"/>
</dbReference>
<gene>
    <name evidence="11" type="ORF">QFW96_27035</name>
</gene>
<evidence type="ECO:0000256" key="5">
    <source>
        <dbReference type="ARBA" id="ARBA00022692"/>
    </source>
</evidence>
<protein>
    <submittedName>
        <fullName evidence="11">Cation:proton antiporter</fullName>
    </submittedName>
</protein>
<evidence type="ECO:0000256" key="4">
    <source>
        <dbReference type="ARBA" id="ARBA00022449"/>
    </source>
</evidence>
<comment type="caution">
    <text evidence="11">The sequence shown here is derived from an EMBL/GenBank/DDBJ whole genome shotgun (WGS) entry which is preliminary data.</text>
</comment>
<evidence type="ECO:0000256" key="6">
    <source>
        <dbReference type="ARBA" id="ARBA00022989"/>
    </source>
</evidence>
<feature type="transmembrane region" description="Helical" evidence="9">
    <location>
        <begin position="247"/>
        <end position="265"/>
    </location>
</feature>
<feature type="transmembrane region" description="Helical" evidence="9">
    <location>
        <begin position="306"/>
        <end position="324"/>
    </location>
</feature>
<dbReference type="Proteomes" id="UP001237595">
    <property type="component" value="Unassembled WGS sequence"/>
</dbReference>
<keyword evidence="7" id="KW-0406">Ion transport</keyword>
<evidence type="ECO:0000313" key="12">
    <source>
        <dbReference type="Proteomes" id="UP001237595"/>
    </source>
</evidence>
<dbReference type="InterPro" id="IPR006153">
    <property type="entry name" value="Cation/H_exchanger_TM"/>
</dbReference>
<evidence type="ECO:0000256" key="1">
    <source>
        <dbReference type="ARBA" id="ARBA00004141"/>
    </source>
</evidence>
<proteinExistence type="inferred from homology"/>
<comment type="similarity">
    <text evidence="2">Belongs to the monovalent cation:proton antiporter 2 (CPA2) transporter (TC 2.A.37) family.</text>
</comment>
<dbReference type="InterPro" id="IPR038770">
    <property type="entry name" value="Na+/solute_symporter_sf"/>
</dbReference>
<evidence type="ECO:0000313" key="11">
    <source>
        <dbReference type="EMBL" id="MDI2032303.1"/>
    </source>
</evidence>
<feature type="transmembrane region" description="Helical" evidence="9">
    <location>
        <begin position="12"/>
        <end position="31"/>
    </location>
</feature>